<dbReference type="EMBL" id="NFEZ01000004">
    <property type="protein sequence ID" value="PLT45430.1"/>
    <property type="molecule type" value="Genomic_DNA"/>
</dbReference>
<protein>
    <recommendedName>
        <fullName evidence="1">Xylose isomerase-like TIM barrel domain-containing protein</fullName>
    </recommendedName>
</protein>
<sequence length="277" mass="30893">MEWAFMTANYVAKEVGYKDVTDWFKDWGRCTEATIRSFHGSQFELKFESLISGIKENGFDAIELWVGHLHPETATDEMVRKARGLLDKYELSVVSYTASFSSPNMTLEEGSRRFEIARAIGAPLLASGFNVSNAELIVELSQRYGIFFGLENHPERNAQEIIEKISPYSPWIGAALDTGWFGTNGCDVSAAVGELAPYLKHVHLKDVLAAGAHDSCGLGEGVVDIKGTLRELHAIGYQGALTLEHEPYDHDPMPAMVRSLQLVKQQWNELLAQEEKR</sequence>
<dbReference type="AlphaFoldDB" id="A0A2N5N545"/>
<evidence type="ECO:0000313" key="2">
    <source>
        <dbReference type="EMBL" id="PLT45430.1"/>
    </source>
</evidence>
<dbReference type="Proteomes" id="UP000234789">
    <property type="component" value="Unassembled WGS sequence"/>
</dbReference>
<dbReference type="RefSeq" id="WP_101808966.1">
    <property type="nucleotide sequence ID" value="NZ_NFEZ01000004.1"/>
</dbReference>
<evidence type="ECO:0000259" key="1">
    <source>
        <dbReference type="Pfam" id="PF01261"/>
    </source>
</evidence>
<dbReference type="PANTHER" id="PTHR12110:SF41">
    <property type="entry name" value="INOSOSE DEHYDRATASE"/>
    <property type="match status" value="1"/>
</dbReference>
<name>A0A2N5N545_9BACL</name>
<dbReference type="InterPro" id="IPR036237">
    <property type="entry name" value="Xyl_isomerase-like_sf"/>
</dbReference>
<dbReference type="Gene3D" id="3.20.20.150">
    <property type="entry name" value="Divalent-metal-dependent TIM barrel enzymes"/>
    <property type="match status" value="1"/>
</dbReference>
<reference evidence="2 3" key="1">
    <citation type="submission" date="2017-05" db="EMBL/GenBank/DDBJ databases">
        <title>Functional genome analysis of Paenibacillus pasadenensis strain R16: insights on endophytic life style and antifungal activity.</title>
        <authorList>
            <person name="Passera A."/>
            <person name="Marcolungo L."/>
            <person name="Casati P."/>
            <person name="Brasca M."/>
            <person name="Quaglino F."/>
            <person name="Delledonne M."/>
        </authorList>
    </citation>
    <scope>NUCLEOTIDE SEQUENCE [LARGE SCALE GENOMIC DNA]</scope>
    <source>
        <strain evidence="2 3">R16</strain>
    </source>
</reference>
<dbReference type="PANTHER" id="PTHR12110">
    <property type="entry name" value="HYDROXYPYRUVATE ISOMERASE"/>
    <property type="match status" value="1"/>
</dbReference>
<keyword evidence="3" id="KW-1185">Reference proteome</keyword>
<dbReference type="SUPFAM" id="SSF51658">
    <property type="entry name" value="Xylose isomerase-like"/>
    <property type="match status" value="1"/>
</dbReference>
<dbReference type="InterPro" id="IPR013022">
    <property type="entry name" value="Xyl_isomerase-like_TIM-brl"/>
</dbReference>
<feature type="domain" description="Xylose isomerase-like TIM barrel" evidence="1">
    <location>
        <begin position="54"/>
        <end position="264"/>
    </location>
</feature>
<dbReference type="Pfam" id="PF01261">
    <property type="entry name" value="AP_endonuc_2"/>
    <property type="match status" value="1"/>
</dbReference>
<evidence type="ECO:0000313" key="3">
    <source>
        <dbReference type="Proteomes" id="UP000234789"/>
    </source>
</evidence>
<accession>A0A2N5N545</accession>
<dbReference type="InterPro" id="IPR050312">
    <property type="entry name" value="IolE/XylAMocC-like"/>
</dbReference>
<organism evidence="2 3">
    <name type="scientific">Paenibacillus pasadenensis</name>
    <dbReference type="NCBI Taxonomy" id="217090"/>
    <lineage>
        <taxon>Bacteria</taxon>
        <taxon>Bacillati</taxon>
        <taxon>Bacillota</taxon>
        <taxon>Bacilli</taxon>
        <taxon>Bacillales</taxon>
        <taxon>Paenibacillaceae</taxon>
        <taxon>Paenibacillus</taxon>
    </lineage>
</organism>
<comment type="caution">
    <text evidence="2">The sequence shown here is derived from an EMBL/GenBank/DDBJ whole genome shotgun (WGS) entry which is preliminary data.</text>
</comment>
<gene>
    <name evidence="2" type="ORF">B8V81_3861</name>
</gene>
<proteinExistence type="predicted"/>